<evidence type="ECO:0000256" key="7">
    <source>
        <dbReference type="ARBA" id="ARBA00023326"/>
    </source>
</evidence>
<evidence type="ECO:0000256" key="6">
    <source>
        <dbReference type="ARBA" id="ARBA00023295"/>
    </source>
</evidence>
<sequence length="329" mass="34740">MYSRSHLLLAMTLLAPVSALAVQVDAHGQLIDARGQALQLRGVTWPGFDRAALVAAGLRNGTLQQTLDQMQAADINALRVPICTATLQAKPVAAADVAGDPALRGLTSLQLLDEVVRASTQRGMQVLLAFADGGCDDSAPQLGAQQQAWTAGLTTLAARYGTTTGVIGIDLGSSGYRNATWAGNSANADWNRIASRAAATVLKQAPRWVVGVEGVGNNALCSDSARKAPGSNLQPLACVPLRIPAKQLVLMPQTGGAGSRCGRCLRNRRLSTQSASGLATRLRHVCRRLCGTAGEHWRRPGRWRPARPRMATGIERLSGKHRHAQCLSG</sequence>
<gene>
    <name evidence="11" type="ORF">OEG85_03830</name>
</gene>
<evidence type="ECO:0000256" key="4">
    <source>
        <dbReference type="ARBA" id="ARBA00023001"/>
    </source>
</evidence>
<dbReference type="EMBL" id="CP107241">
    <property type="protein sequence ID" value="WAH65123.1"/>
    <property type="molecule type" value="Genomic_DNA"/>
</dbReference>
<dbReference type="EC" id="3.2.1.4" evidence="2"/>
<dbReference type="InterPro" id="IPR017853">
    <property type="entry name" value="GH"/>
</dbReference>
<evidence type="ECO:0000256" key="9">
    <source>
        <dbReference type="SAM" id="SignalP"/>
    </source>
</evidence>
<dbReference type="Proteomes" id="UP001164737">
    <property type="component" value="Chromosome"/>
</dbReference>
<keyword evidence="7" id="KW-0624">Polysaccharide degradation</keyword>
<keyword evidence="3 8" id="KW-0378">Hydrolase</keyword>
<dbReference type="InterPro" id="IPR001547">
    <property type="entry name" value="Glyco_hydro_5"/>
</dbReference>
<organism evidence="11 12">
    <name type="scientific">Xanthomonas hortorum</name>
    <dbReference type="NCBI Taxonomy" id="56454"/>
    <lineage>
        <taxon>Bacteria</taxon>
        <taxon>Pseudomonadati</taxon>
        <taxon>Pseudomonadota</taxon>
        <taxon>Gammaproteobacteria</taxon>
        <taxon>Lysobacterales</taxon>
        <taxon>Lysobacteraceae</taxon>
        <taxon>Xanthomonas</taxon>
    </lineage>
</organism>
<evidence type="ECO:0000256" key="2">
    <source>
        <dbReference type="ARBA" id="ARBA00012601"/>
    </source>
</evidence>
<name>A0AA47ETL1_9XANT</name>
<dbReference type="GO" id="GO:0008810">
    <property type="term" value="F:cellulase activity"/>
    <property type="evidence" value="ECO:0007669"/>
    <property type="project" value="UniProtKB-EC"/>
</dbReference>
<reference evidence="11" key="1">
    <citation type="submission" date="2022-10" db="EMBL/GenBank/DDBJ databases">
        <title>Complete genome sequence resource for Xanthomonas hortorum isolated from Greek Oregano.</title>
        <authorList>
            <person name="Gonzalez-Tobon J."/>
            <person name="Helmann T.C."/>
            <person name="Daughtrey M."/>
            <person name="Stodghill P.V."/>
            <person name="Filiatrault M.J."/>
        </authorList>
    </citation>
    <scope>NUCLEOTIDE SEQUENCE</scope>
    <source>
        <strain evidence="11">Oregano 108</strain>
    </source>
</reference>
<keyword evidence="9" id="KW-0732">Signal</keyword>
<evidence type="ECO:0000256" key="8">
    <source>
        <dbReference type="RuleBase" id="RU361153"/>
    </source>
</evidence>
<dbReference type="Pfam" id="PF00150">
    <property type="entry name" value="Cellulase"/>
    <property type="match status" value="1"/>
</dbReference>
<evidence type="ECO:0000313" key="12">
    <source>
        <dbReference type="Proteomes" id="UP001164737"/>
    </source>
</evidence>
<dbReference type="Gene3D" id="3.20.20.80">
    <property type="entry name" value="Glycosidases"/>
    <property type="match status" value="1"/>
</dbReference>
<evidence type="ECO:0000256" key="3">
    <source>
        <dbReference type="ARBA" id="ARBA00022801"/>
    </source>
</evidence>
<keyword evidence="4" id="KW-0136">Cellulose degradation</keyword>
<dbReference type="SUPFAM" id="SSF51445">
    <property type="entry name" value="(Trans)glycosidases"/>
    <property type="match status" value="1"/>
</dbReference>
<evidence type="ECO:0000256" key="1">
    <source>
        <dbReference type="ARBA" id="ARBA00000966"/>
    </source>
</evidence>
<dbReference type="PANTHER" id="PTHR35923">
    <property type="entry name" value="MAJOR EXTRACELLULAR ENDOGLUCANASE"/>
    <property type="match status" value="1"/>
</dbReference>
<evidence type="ECO:0000313" key="11">
    <source>
        <dbReference type="EMBL" id="WAH65123.1"/>
    </source>
</evidence>
<comment type="catalytic activity">
    <reaction evidence="1">
        <text>Endohydrolysis of (1-&gt;4)-beta-D-glucosidic linkages in cellulose, lichenin and cereal beta-D-glucans.</text>
        <dbReference type="EC" id="3.2.1.4"/>
    </reaction>
</comment>
<dbReference type="AlphaFoldDB" id="A0AA47ETL1"/>
<feature type="signal peptide" evidence="9">
    <location>
        <begin position="1"/>
        <end position="21"/>
    </location>
</feature>
<dbReference type="GO" id="GO:0030245">
    <property type="term" value="P:cellulose catabolic process"/>
    <property type="evidence" value="ECO:0007669"/>
    <property type="project" value="UniProtKB-KW"/>
</dbReference>
<protein>
    <recommendedName>
        <fullName evidence="2">cellulase</fullName>
        <ecNumber evidence="2">3.2.1.4</ecNumber>
    </recommendedName>
</protein>
<comment type="similarity">
    <text evidence="8">Belongs to the glycosyl hydrolase 5 (cellulase A) family.</text>
</comment>
<proteinExistence type="inferred from homology"/>
<accession>A0AA47ETL1</accession>
<evidence type="ECO:0000259" key="10">
    <source>
        <dbReference type="Pfam" id="PF00150"/>
    </source>
</evidence>
<feature type="domain" description="Glycoside hydrolase family 5" evidence="10">
    <location>
        <begin position="32"/>
        <end position="219"/>
    </location>
</feature>
<keyword evidence="6 8" id="KW-0326">Glycosidase</keyword>
<evidence type="ECO:0000256" key="5">
    <source>
        <dbReference type="ARBA" id="ARBA00023277"/>
    </source>
</evidence>
<feature type="chain" id="PRO_5041308979" description="cellulase" evidence="9">
    <location>
        <begin position="22"/>
        <end position="329"/>
    </location>
</feature>
<keyword evidence="5" id="KW-0119">Carbohydrate metabolism</keyword>
<dbReference type="PANTHER" id="PTHR35923:SF2">
    <property type="entry name" value="ENDOGLUCANASE"/>
    <property type="match status" value="1"/>
</dbReference>